<dbReference type="EMBL" id="JAPEUY010000007">
    <property type="protein sequence ID" value="KAJ4371225.1"/>
    <property type="molecule type" value="Genomic_DNA"/>
</dbReference>
<dbReference type="PANTHER" id="PTHR43475:SF3">
    <property type="entry name" value="TRANSLATION INITIATION FACTOR EIF-2B SUBUNIT FAMILY PROTEIN (AFU_ORTHOLOGUE AFUA_2G14290)"/>
    <property type="match status" value="1"/>
</dbReference>
<feature type="region of interest" description="Disordered" evidence="3">
    <location>
        <begin position="1"/>
        <end position="70"/>
    </location>
</feature>
<dbReference type="Gene3D" id="3.40.50.10470">
    <property type="entry name" value="Translation initiation factor eif-2b, domain 2"/>
    <property type="match status" value="1"/>
</dbReference>
<dbReference type="GO" id="GO:0019509">
    <property type="term" value="P:L-methionine salvage from methylthioadenosine"/>
    <property type="evidence" value="ECO:0007669"/>
    <property type="project" value="TreeGrafter"/>
</dbReference>
<sequence length="434" mass="48233">MFQRGPARLFKRMSKRTSRIPEGSNTTSQPSHQRESQQQPILEAQHQVETHPTWLPKLPPSQPLPEEETEDYDDALKGAMRELRNDFTSGARQLAESALDRLAYVTDIAACMATSWGEFWALMVYAAKQFSRARPSMSAAITACLLRALERIARTWNEEHAKGIQSTVELARIAGGVFNAIVRERKELSGQLGTTFTSWLKRYYNEVLQHPLRFDQVGRAELPQTPVRILTLSNSSTIRAAILHAISSLPSVAIHLTVLESRPRCEGADMAAQIYASAHHKHRLSINIIPDCAVGTASRDIDFVLLGADCISSTGDVSNKIGSLAATLCAKSYNKNVAVVALSDVEKIAAPGQDSKHIERHPPSELTSAWAPATRNQLEGKAHVDVFGEWFEWVPANLIDVYITEKGILNKEDVDELAKEIAELDKYIFQQKKD</sequence>
<dbReference type="InterPro" id="IPR042529">
    <property type="entry name" value="IF_2B-like_C"/>
</dbReference>
<dbReference type="GO" id="GO:0046523">
    <property type="term" value="F:S-methyl-5-thioribose-1-phosphate isomerase activity"/>
    <property type="evidence" value="ECO:0007669"/>
    <property type="project" value="TreeGrafter"/>
</dbReference>
<accession>A0A9W8Y8Y4</accession>
<comment type="caution">
    <text evidence="4">The sequence shown here is derived from an EMBL/GenBank/DDBJ whole genome shotgun (WGS) entry which is preliminary data.</text>
</comment>
<dbReference type="InterPro" id="IPR037171">
    <property type="entry name" value="NagB/RpiA_transferase-like"/>
</dbReference>
<dbReference type="PANTHER" id="PTHR43475">
    <property type="entry name" value="METHYLTHIORIBOSE-1-PHOSPHATE ISOMERASE"/>
    <property type="match status" value="1"/>
</dbReference>
<feature type="compositionally biased region" description="Polar residues" evidence="3">
    <location>
        <begin position="23"/>
        <end position="40"/>
    </location>
</feature>
<proteinExistence type="inferred from homology"/>
<evidence type="ECO:0000313" key="5">
    <source>
        <dbReference type="Proteomes" id="UP001140560"/>
    </source>
</evidence>
<gene>
    <name evidence="4" type="ORF">N0V83_004442</name>
</gene>
<evidence type="ECO:0000256" key="1">
    <source>
        <dbReference type="ARBA" id="ARBA00007251"/>
    </source>
</evidence>
<feature type="compositionally biased region" description="Basic residues" evidence="3">
    <location>
        <begin position="9"/>
        <end position="18"/>
    </location>
</feature>
<comment type="similarity">
    <text evidence="1 2">Belongs to the eIF-2B alpha/beta/delta subunits family.</text>
</comment>
<dbReference type="AlphaFoldDB" id="A0A9W8Y8Y4"/>
<dbReference type="OrthoDB" id="206213at2759"/>
<dbReference type="SUPFAM" id="SSF100950">
    <property type="entry name" value="NagB/RpiA/CoA transferase-like"/>
    <property type="match status" value="1"/>
</dbReference>
<keyword evidence="5" id="KW-1185">Reference proteome</keyword>
<organism evidence="4 5">
    <name type="scientific">Neocucurbitaria cava</name>
    <dbReference type="NCBI Taxonomy" id="798079"/>
    <lineage>
        <taxon>Eukaryota</taxon>
        <taxon>Fungi</taxon>
        <taxon>Dikarya</taxon>
        <taxon>Ascomycota</taxon>
        <taxon>Pezizomycotina</taxon>
        <taxon>Dothideomycetes</taxon>
        <taxon>Pleosporomycetidae</taxon>
        <taxon>Pleosporales</taxon>
        <taxon>Pleosporineae</taxon>
        <taxon>Cucurbitariaceae</taxon>
        <taxon>Neocucurbitaria</taxon>
    </lineage>
</organism>
<name>A0A9W8Y8Y4_9PLEO</name>
<dbReference type="Pfam" id="PF01008">
    <property type="entry name" value="IF-2B"/>
    <property type="match status" value="1"/>
</dbReference>
<evidence type="ECO:0000256" key="2">
    <source>
        <dbReference type="RuleBase" id="RU003814"/>
    </source>
</evidence>
<reference evidence="4" key="1">
    <citation type="submission" date="2022-10" db="EMBL/GenBank/DDBJ databases">
        <title>Tapping the CABI collections for fungal endophytes: first genome assemblies for Collariella, Neodidymelliopsis, Ascochyta clinopodiicola, Didymella pomorum, Didymosphaeria variabile, Neocosmospora piperis and Neocucurbitaria cava.</title>
        <authorList>
            <person name="Hill R."/>
        </authorList>
    </citation>
    <scope>NUCLEOTIDE SEQUENCE</scope>
    <source>
        <strain evidence="4">IMI 356814</strain>
    </source>
</reference>
<evidence type="ECO:0008006" key="6">
    <source>
        <dbReference type="Google" id="ProtNLM"/>
    </source>
</evidence>
<evidence type="ECO:0000313" key="4">
    <source>
        <dbReference type="EMBL" id="KAJ4371225.1"/>
    </source>
</evidence>
<dbReference type="Proteomes" id="UP001140560">
    <property type="component" value="Unassembled WGS sequence"/>
</dbReference>
<protein>
    <recommendedName>
        <fullName evidence="6">Nagb/rpia/CoA transferase-like protein</fullName>
    </recommendedName>
</protein>
<evidence type="ECO:0000256" key="3">
    <source>
        <dbReference type="SAM" id="MobiDB-lite"/>
    </source>
</evidence>
<dbReference type="InterPro" id="IPR000649">
    <property type="entry name" value="IF-2B-related"/>
</dbReference>